<dbReference type="EMBL" id="FRCX01000016">
    <property type="protein sequence ID" value="SHN43289.1"/>
    <property type="molecule type" value="Genomic_DNA"/>
</dbReference>
<keyword evidence="5" id="KW-0804">Transcription</keyword>
<dbReference type="Proteomes" id="UP000184339">
    <property type="component" value="Unassembled WGS sequence"/>
</dbReference>
<dbReference type="InterPro" id="IPR036390">
    <property type="entry name" value="WH_DNA-bd_sf"/>
</dbReference>
<evidence type="ECO:0000313" key="7">
    <source>
        <dbReference type="EMBL" id="SHN43289.1"/>
    </source>
</evidence>
<sequence length="514" mass="55948">MDFTLLINGYAEQHGDAAWPRQRLLHECLRAAIRDGTLAAGTRLAATRALAEELGVARNTVLYAYDQLTSEGYVVSDRRGTLVAAVTPDRKPPRRTLAAPKIGLSQRVRNLRSVPGDAERMGAFVPGVPALEHFPMALWRRMLERALRGMTVQQLNYGDPAGEAPLREAIADHLRASRGVVCDAAQVFITDGTQSSLDICMHALADAGDTVWIENPGYGGALAAARAAGLAVTGIDVDDDGMAPKPDDWMLRPPRLIYTTPSHQYPVGSVLSLRRRHALIEAARVAGALVIEDDYDSEFRHDGAPLHAMQGLAADAPVVYLGTFSKTMFPSLRIGFVVVPAVLAEAFAEMRAQSSARGRVAEQLTLAEFLRSGQFVLHLRRMRRLYRQRRDALVAALELHLGSIATVHGGSAGMHLSLRFNDARIDDVKVTAQAERHGIAVNALSEHDTQGDSGWKGLMLGYAQVPAEQMEGLVKQLAAIVHLAAYAANCSTERSAKLRTPYQHARRTSGRSRR</sequence>
<protein>
    <submittedName>
        <fullName evidence="7">Transcriptional regulator, GntR family</fullName>
    </submittedName>
</protein>
<dbReference type="Gene3D" id="3.40.640.10">
    <property type="entry name" value="Type I PLP-dependent aspartate aminotransferase-like (Major domain)"/>
    <property type="match status" value="1"/>
</dbReference>
<dbReference type="SUPFAM" id="SSF53383">
    <property type="entry name" value="PLP-dependent transferases"/>
    <property type="match status" value="1"/>
</dbReference>
<dbReference type="Pfam" id="PF00155">
    <property type="entry name" value="Aminotran_1_2"/>
    <property type="match status" value="1"/>
</dbReference>
<dbReference type="CDD" id="cd00609">
    <property type="entry name" value="AAT_like"/>
    <property type="match status" value="1"/>
</dbReference>
<dbReference type="InterPro" id="IPR051446">
    <property type="entry name" value="HTH_trans_reg/aminotransferase"/>
</dbReference>
<dbReference type="Gene3D" id="1.10.10.10">
    <property type="entry name" value="Winged helix-like DNA-binding domain superfamily/Winged helix DNA-binding domain"/>
    <property type="match status" value="1"/>
</dbReference>
<accession>A0A1M7RAY0</accession>
<dbReference type="CDD" id="cd07377">
    <property type="entry name" value="WHTH_GntR"/>
    <property type="match status" value="1"/>
</dbReference>
<reference evidence="8" key="1">
    <citation type="submission" date="2016-11" db="EMBL/GenBank/DDBJ databases">
        <authorList>
            <person name="Varghese N."/>
            <person name="Submissions S."/>
        </authorList>
    </citation>
    <scope>NUCLEOTIDE SEQUENCE [LARGE SCALE GENOMIC DNA]</scope>
    <source>
        <strain evidence="8">Sac-22</strain>
    </source>
</reference>
<dbReference type="InterPro" id="IPR000524">
    <property type="entry name" value="Tscrpt_reg_HTH_GntR"/>
</dbReference>
<dbReference type="InterPro" id="IPR015421">
    <property type="entry name" value="PyrdxlP-dep_Trfase_major"/>
</dbReference>
<evidence type="ECO:0000256" key="2">
    <source>
        <dbReference type="ARBA" id="ARBA00022898"/>
    </source>
</evidence>
<dbReference type="Pfam" id="PF00392">
    <property type="entry name" value="GntR"/>
    <property type="match status" value="1"/>
</dbReference>
<dbReference type="PANTHER" id="PTHR46577">
    <property type="entry name" value="HTH-TYPE TRANSCRIPTIONAL REGULATORY PROTEIN GABR"/>
    <property type="match status" value="1"/>
</dbReference>
<evidence type="ECO:0000313" key="8">
    <source>
        <dbReference type="Proteomes" id="UP000184339"/>
    </source>
</evidence>
<keyword evidence="8" id="KW-1185">Reference proteome</keyword>
<dbReference type="RefSeq" id="WP_072789404.1">
    <property type="nucleotide sequence ID" value="NZ_FRCX01000016.1"/>
</dbReference>
<evidence type="ECO:0000259" key="6">
    <source>
        <dbReference type="PROSITE" id="PS50949"/>
    </source>
</evidence>
<dbReference type="GO" id="GO:0030170">
    <property type="term" value="F:pyridoxal phosphate binding"/>
    <property type="evidence" value="ECO:0007669"/>
    <property type="project" value="InterPro"/>
</dbReference>
<evidence type="ECO:0000256" key="1">
    <source>
        <dbReference type="ARBA" id="ARBA00005384"/>
    </source>
</evidence>
<keyword evidence="3" id="KW-0805">Transcription regulation</keyword>
<evidence type="ECO:0000256" key="5">
    <source>
        <dbReference type="ARBA" id="ARBA00023163"/>
    </source>
</evidence>
<dbReference type="SUPFAM" id="SSF46785">
    <property type="entry name" value="Winged helix' DNA-binding domain"/>
    <property type="match status" value="1"/>
</dbReference>
<keyword evidence="2" id="KW-0663">Pyridoxal phosphate</keyword>
<proteinExistence type="inferred from homology"/>
<dbReference type="PROSITE" id="PS50949">
    <property type="entry name" value="HTH_GNTR"/>
    <property type="match status" value="1"/>
</dbReference>
<dbReference type="InterPro" id="IPR036388">
    <property type="entry name" value="WH-like_DNA-bd_sf"/>
</dbReference>
<keyword evidence="4" id="KW-0238">DNA-binding</keyword>
<feature type="domain" description="HTH gntR-type" evidence="6">
    <location>
        <begin position="19"/>
        <end position="86"/>
    </location>
</feature>
<name>A0A1M7RAY0_9BURK</name>
<gene>
    <name evidence="7" type="ORF">SAMN05192549_11662</name>
</gene>
<dbReference type="GO" id="GO:0003700">
    <property type="term" value="F:DNA-binding transcription factor activity"/>
    <property type="evidence" value="ECO:0007669"/>
    <property type="project" value="InterPro"/>
</dbReference>
<dbReference type="AlphaFoldDB" id="A0A1M7RAY0"/>
<evidence type="ECO:0000256" key="4">
    <source>
        <dbReference type="ARBA" id="ARBA00023125"/>
    </source>
</evidence>
<dbReference type="OrthoDB" id="9804020at2"/>
<dbReference type="SMART" id="SM00345">
    <property type="entry name" value="HTH_GNTR"/>
    <property type="match status" value="1"/>
</dbReference>
<comment type="similarity">
    <text evidence="1">In the C-terminal section; belongs to the class-I pyridoxal-phosphate-dependent aminotransferase family.</text>
</comment>
<dbReference type="GO" id="GO:0003677">
    <property type="term" value="F:DNA binding"/>
    <property type="evidence" value="ECO:0007669"/>
    <property type="project" value="UniProtKB-KW"/>
</dbReference>
<dbReference type="InterPro" id="IPR004839">
    <property type="entry name" value="Aminotransferase_I/II_large"/>
</dbReference>
<dbReference type="InterPro" id="IPR015424">
    <property type="entry name" value="PyrdxlP-dep_Trfase"/>
</dbReference>
<evidence type="ECO:0000256" key="3">
    <source>
        <dbReference type="ARBA" id="ARBA00023015"/>
    </source>
</evidence>
<dbReference type="PANTHER" id="PTHR46577:SF1">
    <property type="entry name" value="HTH-TYPE TRANSCRIPTIONAL REGULATORY PROTEIN GABR"/>
    <property type="match status" value="1"/>
</dbReference>
<dbReference type="STRING" id="551987.SAMN05192549_11662"/>
<organism evidence="7 8">
    <name type="scientific">Duganella sacchari</name>
    <dbReference type="NCBI Taxonomy" id="551987"/>
    <lineage>
        <taxon>Bacteria</taxon>
        <taxon>Pseudomonadati</taxon>
        <taxon>Pseudomonadota</taxon>
        <taxon>Betaproteobacteria</taxon>
        <taxon>Burkholderiales</taxon>
        <taxon>Oxalobacteraceae</taxon>
        <taxon>Telluria group</taxon>
        <taxon>Duganella</taxon>
    </lineage>
</organism>